<organism evidence="3">
    <name type="scientific">Harpegnathos saltator</name>
    <name type="common">Jerdon's jumping ant</name>
    <dbReference type="NCBI Taxonomy" id="610380"/>
    <lineage>
        <taxon>Eukaryota</taxon>
        <taxon>Metazoa</taxon>
        <taxon>Ecdysozoa</taxon>
        <taxon>Arthropoda</taxon>
        <taxon>Hexapoda</taxon>
        <taxon>Insecta</taxon>
        <taxon>Pterygota</taxon>
        <taxon>Neoptera</taxon>
        <taxon>Endopterygota</taxon>
        <taxon>Hymenoptera</taxon>
        <taxon>Apocrita</taxon>
        <taxon>Aculeata</taxon>
        <taxon>Formicoidea</taxon>
        <taxon>Formicidae</taxon>
        <taxon>Ponerinae</taxon>
        <taxon>Ponerini</taxon>
        <taxon>Harpegnathos</taxon>
    </lineage>
</organism>
<feature type="compositionally biased region" description="Polar residues" evidence="1">
    <location>
        <begin position="80"/>
        <end position="89"/>
    </location>
</feature>
<accession>E2BSU1</accession>
<keyword evidence="3" id="KW-1185">Reference proteome</keyword>
<dbReference type="OrthoDB" id="7700848at2759"/>
<protein>
    <submittedName>
        <fullName evidence="2">Uncharacterized protein</fullName>
    </submittedName>
</protein>
<sequence length="96" mass="10873">MWPNSTHEAESESDLEQELESQLETVELLAEERRVLYWRTKELREEGELTARVLRGLKSQAVARTLEMWGDMLSDPRGVKSNSLESASTLGPDIVG</sequence>
<feature type="region of interest" description="Disordered" evidence="1">
    <location>
        <begin position="75"/>
        <end position="96"/>
    </location>
</feature>
<dbReference type="InParanoid" id="E2BSU1"/>
<dbReference type="EMBL" id="GL450269">
    <property type="protein sequence ID" value="EFN81233.1"/>
    <property type="molecule type" value="Genomic_DNA"/>
</dbReference>
<evidence type="ECO:0000313" key="3">
    <source>
        <dbReference type="Proteomes" id="UP000008237"/>
    </source>
</evidence>
<evidence type="ECO:0000256" key="1">
    <source>
        <dbReference type="SAM" id="MobiDB-lite"/>
    </source>
</evidence>
<evidence type="ECO:0000313" key="2">
    <source>
        <dbReference type="EMBL" id="EFN81233.1"/>
    </source>
</evidence>
<dbReference type="AlphaFoldDB" id="E2BSU1"/>
<feature type="region of interest" description="Disordered" evidence="1">
    <location>
        <begin position="1"/>
        <end position="20"/>
    </location>
</feature>
<name>E2BSU1_HARSA</name>
<dbReference type="Proteomes" id="UP000008237">
    <property type="component" value="Unassembled WGS sequence"/>
</dbReference>
<feature type="compositionally biased region" description="Acidic residues" evidence="1">
    <location>
        <begin position="11"/>
        <end position="20"/>
    </location>
</feature>
<gene>
    <name evidence="2" type="ORF">EAI_04192</name>
</gene>
<proteinExistence type="predicted"/>
<reference evidence="2 3" key="1">
    <citation type="journal article" date="2010" name="Science">
        <title>Genomic comparison of the ants Camponotus floridanus and Harpegnathos saltator.</title>
        <authorList>
            <person name="Bonasio R."/>
            <person name="Zhang G."/>
            <person name="Ye C."/>
            <person name="Mutti N.S."/>
            <person name="Fang X."/>
            <person name="Qin N."/>
            <person name="Donahue G."/>
            <person name="Yang P."/>
            <person name="Li Q."/>
            <person name="Li C."/>
            <person name="Zhang P."/>
            <person name="Huang Z."/>
            <person name="Berger S.L."/>
            <person name="Reinberg D."/>
            <person name="Wang J."/>
            <person name="Liebig J."/>
        </authorList>
    </citation>
    <scope>NUCLEOTIDE SEQUENCE [LARGE SCALE GENOMIC DNA]</scope>
    <source>
        <strain evidence="2 3">R22 G/1</strain>
    </source>
</reference>